<dbReference type="InParanoid" id="A0A0C3GYT1"/>
<dbReference type="EMBL" id="KN832884">
    <property type="protein sequence ID" value="KIM96339.1"/>
    <property type="molecule type" value="Genomic_DNA"/>
</dbReference>
<reference evidence="1 2" key="1">
    <citation type="submission" date="2014-04" db="EMBL/GenBank/DDBJ databases">
        <authorList>
            <consortium name="DOE Joint Genome Institute"/>
            <person name="Kuo A."/>
            <person name="Martino E."/>
            <person name="Perotto S."/>
            <person name="Kohler A."/>
            <person name="Nagy L.G."/>
            <person name="Floudas D."/>
            <person name="Copeland A."/>
            <person name="Barry K.W."/>
            <person name="Cichocki N."/>
            <person name="Veneault-Fourrey C."/>
            <person name="LaButti K."/>
            <person name="Lindquist E.A."/>
            <person name="Lipzen A."/>
            <person name="Lundell T."/>
            <person name="Morin E."/>
            <person name="Murat C."/>
            <person name="Sun H."/>
            <person name="Tunlid A."/>
            <person name="Henrissat B."/>
            <person name="Grigoriev I.V."/>
            <person name="Hibbett D.S."/>
            <person name="Martin F."/>
            <person name="Nordberg H.P."/>
            <person name="Cantor M.N."/>
            <person name="Hua S.X."/>
        </authorList>
    </citation>
    <scope>NUCLEOTIDE SEQUENCE [LARGE SCALE GENOMIC DNA]</scope>
    <source>
        <strain evidence="1 2">Zn</strain>
    </source>
</reference>
<evidence type="ECO:0000313" key="1">
    <source>
        <dbReference type="EMBL" id="KIM96339.1"/>
    </source>
</evidence>
<evidence type="ECO:0000313" key="2">
    <source>
        <dbReference type="Proteomes" id="UP000054321"/>
    </source>
</evidence>
<dbReference type="AlphaFoldDB" id="A0A0C3GYT1"/>
<protein>
    <submittedName>
        <fullName evidence="1">Uncharacterized protein</fullName>
    </submittedName>
</protein>
<keyword evidence="2" id="KW-1185">Reference proteome</keyword>
<proteinExistence type="predicted"/>
<name>A0A0C3GYT1_OIDMZ</name>
<reference evidence="2" key="2">
    <citation type="submission" date="2015-01" db="EMBL/GenBank/DDBJ databases">
        <title>Evolutionary Origins and Diversification of the Mycorrhizal Mutualists.</title>
        <authorList>
            <consortium name="DOE Joint Genome Institute"/>
            <consortium name="Mycorrhizal Genomics Consortium"/>
            <person name="Kohler A."/>
            <person name="Kuo A."/>
            <person name="Nagy L.G."/>
            <person name="Floudas D."/>
            <person name="Copeland A."/>
            <person name="Barry K.W."/>
            <person name="Cichocki N."/>
            <person name="Veneault-Fourrey C."/>
            <person name="LaButti K."/>
            <person name="Lindquist E.A."/>
            <person name="Lipzen A."/>
            <person name="Lundell T."/>
            <person name="Morin E."/>
            <person name="Murat C."/>
            <person name="Riley R."/>
            <person name="Ohm R."/>
            <person name="Sun H."/>
            <person name="Tunlid A."/>
            <person name="Henrissat B."/>
            <person name="Grigoriev I.V."/>
            <person name="Hibbett D.S."/>
            <person name="Martin F."/>
        </authorList>
    </citation>
    <scope>NUCLEOTIDE SEQUENCE [LARGE SCALE GENOMIC DNA]</scope>
    <source>
        <strain evidence="2">Zn</strain>
    </source>
</reference>
<dbReference type="Proteomes" id="UP000054321">
    <property type="component" value="Unassembled WGS sequence"/>
</dbReference>
<accession>A0A0C3GYT1</accession>
<sequence>MDPDFCNGYDEHVAQFPATGKINVENHFSNDPQSSSQNSQLTYEITCPAAEQTCNKNICDAALGSATAAAGIISPEIGGILGIIGPLECLICA</sequence>
<gene>
    <name evidence="1" type="ORF">OIDMADRAFT_20751</name>
</gene>
<organism evidence="1 2">
    <name type="scientific">Oidiodendron maius (strain Zn)</name>
    <dbReference type="NCBI Taxonomy" id="913774"/>
    <lineage>
        <taxon>Eukaryota</taxon>
        <taxon>Fungi</taxon>
        <taxon>Dikarya</taxon>
        <taxon>Ascomycota</taxon>
        <taxon>Pezizomycotina</taxon>
        <taxon>Leotiomycetes</taxon>
        <taxon>Leotiomycetes incertae sedis</taxon>
        <taxon>Myxotrichaceae</taxon>
        <taxon>Oidiodendron</taxon>
    </lineage>
</organism>
<dbReference type="HOGENOM" id="CLU_2400250_0_0_1"/>